<dbReference type="EMBL" id="JAENGZ010002383">
    <property type="protein sequence ID" value="KAG6943864.1"/>
    <property type="molecule type" value="Genomic_DNA"/>
</dbReference>
<evidence type="ECO:0000313" key="2">
    <source>
        <dbReference type="Proteomes" id="UP000688947"/>
    </source>
</evidence>
<comment type="caution">
    <text evidence="1">The sequence shown here is derived from an EMBL/GenBank/DDBJ whole genome shotgun (WGS) entry which is preliminary data.</text>
</comment>
<dbReference type="Proteomes" id="UP000688947">
    <property type="component" value="Unassembled WGS sequence"/>
</dbReference>
<protein>
    <submittedName>
        <fullName evidence="1">Uncharacterized protein</fullName>
    </submittedName>
</protein>
<proteinExistence type="predicted"/>
<sequence>LQIIWATKRTPFTFEDDKDLVQLARSYVDGRRRISWADIATKCSAPAIPPVHSSSDCVRRCKPGATMSRAFLVASSRKFAGCVAVLLPSLGSCVCLLLLRSPEEAREALLHLQRPPSPSCAPADRLAIAGALATAQAAKVMRSVGLDADEIEQVGVVDVAKVKQSAVGDADEL</sequence>
<dbReference type="OrthoDB" id="10389324at2759"/>
<dbReference type="AlphaFoldDB" id="A0A8T1TQ50"/>
<evidence type="ECO:0000313" key="1">
    <source>
        <dbReference type="EMBL" id="KAG6943864.1"/>
    </source>
</evidence>
<gene>
    <name evidence="1" type="ORF">JG687_00018191</name>
</gene>
<organism evidence="1 2">
    <name type="scientific">Phytophthora cactorum</name>
    <dbReference type="NCBI Taxonomy" id="29920"/>
    <lineage>
        <taxon>Eukaryota</taxon>
        <taxon>Sar</taxon>
        <taxon>Stramenopiles</taxon>
        <taxon>Oomycota</taxon>
        <taxon>Peronosporomycetes</taxon>
        <taxon>Peronosporales</taxon>
        <taxon>Peronosporaceae</taxon>
        <taxon>Phytophthora</taxon>
    </lineage>
</organism>
<accession>A0A8T1TQ50</accession>
<name>A0A8T1TQ50_9STRA</name>
<reference evidence="1" key="1">
    <citation type="submission" date="2021-01" db="EMBL/GenBank/DDBJ databases">
        <title>Phytophthora aleatoria, a newly-described species from Pinus radiata is distinct from Phytophthora cactorum isolates based on comparative genomics.</title>
        <authorList>
            <person name="Mcdougal R."/>
            <person name="Panda P."/>
            <person name="Williams N."/>
            <person name="Studholme D.J."/>
        </authorList>
    </citation>
    <scope>NUCLEOTIDE SEQUENCE</scope>
    <source>
        <strain evidence="1">NZFS 3830</strain>
    </source>
</reference>
<feature type="non-terminal residue" evidence="1">
    <location>
        <position position="1"/>
    </location>
</feature>